<dbReference type="InterPro" id="IPR006357">
    <property type="entry name" value="HAD-SF_hydro_IIA"/>
</dbReference>
<dbReference type="Gene3D" id="3.40.50.1000">
    <property type="entry name" value="HAD superfamily/HAD-like"/>
    <property type="match status" value="2"/>
</dbReference>
<dbReference type="NCBIfam" id="TIGR01459">
    <property type="entry name" value="HAD-SF-IIA-hyp4"/>
    <property type="match status" value="1"/>
</dbReference>
<dbReference type="InterPro" id="IPR023214">
    <property type="entry name" value="HAD_sf"/>
</dbReference>
<gene>
    <name evidence="1" type="ORF">K4G66_16905</name>
</gene>
<dbReference type="SFLD" id="SFLDS00003">
    <property type="entry name" value="Haloacid_Dehalogenase"/>
    <property type="match status" value="1"/>
</dbReference>
<keyword evidence="1" id="KW-0378">Hydrolase</keyword>
<dbReference type="GO" id="GO:0005737">
    <property type="term" value="C:cytoplasm"/>
    <property type="evidence" value="ECO:0007669"/>
    <property type="project" value="TreeGrafter"/>
</dbReference>
<dbReference type="PANTHER" id="PTHR19288">
    <property type="entry name" value="4-NITROPHENYLPHOSPHATASE-RELATED"/>
    <property type="match status" value="1"/>
</dbReference>
<dbReference type="NCBIfam" id="TIGR01460">
    <property type="entry name" value="HAD-SF-IIA"/>
    <property type="match status" value="1"/>
</dbReference>
<reference evidence="1" key="2">
    <citation type="journal article" date="2024" name="Antonie Van Leeuwenhoek">
        <title>Roseihalotalea indica gen. nov., sp. nov., a halophilic Bacteroidetes from mesopelagic Southwest Indian Ocean with higher carbohydrate metabolic potential.</title>
        <authorList>
            <person name="Chen B."/>
            <person name="Zhang M."/>
            <person name="Lin D."/>
            <person name="Ye J."/>
            <person name="Tang K."/>
        </authorList>
    </citation>
    <scope>NUCLEOTIDE SEQUENCE</scope>
    <source>
        <strain evidence="1">TK19036</strain>
    </source>
</reference>
<protein>
    <submittedName>
        <fullName evidence="1">TIGR01459 family HAD-type hydrolase</fullName>
    </submittedName>
</protein>
<dbReference type="PANTHER" id="PTHR19288:SF90">
    <property type="entry name" value="OS08G0542600 PROTEIN"/>
    <property type="match status" value="1"/>
</dbReference>
<sequence length="282" mass="31208">MNIQQFKSIAAQYKVIFFDAFGVLKNYEGMIEGVEQTMNFLREQNIGFYVLTNDASRSPAELSESFQRVGLNDITPDKIISSGMLAHEYLNYKVKRGTVAYLGTPQSAHYLESLELKTISIHDMELDQAEQISAVVFLDDEGFDWQEDLNKVLNLLRRRNVPVVVANSDHTYPVSKSRVAIAVGAIADMIESLTGKRFLRFGKPDAQMFVFAYDHVQPLYPVDKSEILMVGDTLETDIIGGNKFGLDTVLVLSGNTSAGLAGQAMLSTGITPTYVCESIAIA</sequence>
<dbReference type="GO" id="GO:0016791">
    <property type="term" value="F:phosphatase activity"/>
    <property type="evidence" value="ECO:0007669"/>
    <property type="project" value="TreeGrafter"/>
</dbReference>
<dbReference type="SFLD" id="SFLDG01129">
    <property type="entry name" value="C1.5:_HAD__Beta-PGM__Phosphata"/>
    <property type="match status" value="1"/>
</dbReference>
<dbReference type="Pfam" id="PF13344">
    <property type="entry name" value="Hydrolase_6"/>
    <property type="match status" value="1"/>
</dbReference>
<proteinExistence type="predicted"/>
<reference evidence="1" key="1">
    <citation type="journal article" date="2023" name="Comput. Struct. Biotechnol. J.">
        <title>Discovery of a novel marine Bacteroidetes with a rich repertoire of carbohydrate-active enzymes.</title>
        <authorList>
            <person name="Chen B."/>
            <person name="Liu G."/>
            <person name="Chen Q."/>
            <person name="Wang H."/>
            <person name="Liu L."/>
            <person name="Tang K."/>
        </authorList>
    </citation>
    <scope>NUCLEOTIDE SEQUENCE</scope>
    <source>
        <strain evidence="1">TK19036</strain>
    </source>
</reference>
<dbReference type="EMBL" id="CP120682">
    <property type="protein sequence ID" value="WKN34060.1"/>
    <property type="molecule type" value="Genomic_DNA"/>
</dbReference>
<evidence type="ECO:0000313" key="1">
    <source>
        <dbReference type="EMBL" id="WKN34060.1"/>
    </source>
</evidence>
<name>A0AA49JEL7_9BACT</name>
<dbReference type="InterPro" id="IPR006356">
    <property type="entry name" value="HAD-SF_hydro_IIA_hyp3"/>
</dbReference>
<dbReference type="SUPFAM" id="SSF56784">
    <property type="entry name" value="HAD-like"/>
    <property type="match status" value="1"/>
</dbReference>
<dbReference type="InterPro" id="IPR036412">
    <property type="entry name" value="HAD-like_sf"/>
</dbReference>
<dbReference type="Pfam" id="PF13242">
    <property type="entry name" value="Hydrolase_like"/>
    <property type="match status" value="1"/>
</dbReference>
<accession>A0AA49JEL7</accession>
<dbReference type="AlphaFoldDB" id="A0AA49JEL7"/>
<organism evidence="1">
    <name type="scientific">Roseihalotalea indica</name>
    <dbReference type="NCBI Taxonomy" id="2867963"/>
    <lineage>
        <taxon>Bacteria</taxon>
        <taxon>Pseudomonadati</taxon>
        <taxon>Bacteroidota</taxon>
        <taxon>Cytophagia</taxon>
        <taxon>Cytophagales</taxon>
        <taxon>Catalimonadaceae</taxon>
        <taxon>Roseihalotalea</taxon>
    </lineage>
</organism>